<evidence type="ECO:0008006" key="11">
    <source>
        <dbReference type="Google" id="ProtNLM"/>
    </source>
</evidence>
<reference evidence="9 10" key="1">
    <citation type="submission" date="2018-09" db="EMBL/GenBank/DDBJ databases">
        <title>Roseovarius spongiae sp. nov., isolated from a marine sponge.</title>
        <authorList>
            <person name="Zhuang L."/>
            <person name="Luo L."/>
        </authorList>
    </citation>
    <scope>NUCLEOTIDE SEQUENCE [LARGE SCALE GENOMIC DNA]</scope>
    <source>
        <strain evidence="9 10">HN-E21</strain>
    </source>
</reference>
<dbReference type="Proteomes" id="UP000281128">
    <property type="component" value="Unassembled WGS sequence"/>
</dbReference>
<comment type="subcellular location">
    <subcellularLocation>
        <location evidence="1">Cell outer membrane</location>
        <topology evidence="1">Multi-pass membrane protein</topology>
    </subcellularLocation>
</comment>
<evidence type="ECO:0000256" key="8">
    <source>
        <dbReference type="SAM" id="SignalP"/>
    </source>
</evidence>
<evidence type="ECO:0000256" key="5">
    <source>
        <dbReference type="ARBA" id="ARBA00022729"/>
    </source>
</evidence>
<proteinExistence type="inferred from homology"/>
<keyword evidence="10" id="KW-1185">Reference proteome</keyword>
<dbReference type="RefSeq" id="WP_121166582.1">
    <property type="nucleotide sequence ID" value="NZ_RAPE01000002.1"/>
</dbReference>
<comment type="similarity">
    <text evidence="2">Belongs to the OmpP1/FadL family.</text>
</comment>
<dbReference type="Gene3D" id="2.40.160.60">
    <property type="entry name" value="Outer membrane protein transport protein (OMPP1/FadL/TodX)"/>
    <property type="match status" value="1"/>
</dbReference>
<evidence type="ECO:0000256" key="2">
    <source>
        <dbReference type="ARBA" id="ARBA00008163"/>
    </source>
</evidence>
<dbReference type="GO" id="GO:0015483">
    <property type="term" value="F:long-chain fatty acid transporting porin activity"/>
    <property type="evidence" value="ECO:0007669"/>
    <property type="project" value="TreeGrafter"/>
</dbReference>
<dbReference type="GO" id="GO:0009279">
    <property type="term" value="C:cell outer membrane"/>
    <property type="evidence" value="ECO:0007669"/>
    <property type="project" value="UniProtKB-SubCell"/>
</dbReference>
<dbReference type="Pfam" id="PF03349">
    <property type="entry name" value="Toluene_X"/>
    <property type="match status" value="1"/>
</dbReference>
<dbReference type="InterPro" id="IPR005017">
    <property type="entry name" value="OMPP1/FadL/TodX"/>
</dbReference>
<dbReference type="PANTHER" id="PTHR35093:SF8">
    <property type="entry name" value="OUTER MEMBRANE PROTEIN NMB0088-RELATED"/>
    <property type="match status" value="1"/>
</dbReference>
<dbReference type="PANTHER" id="PTHR35093">
    <property type="entry name" value="OUTER MEMBRANE PROTEIN NMB0088-RELATED"/>
    <property type="match status" value="1"/>
</dbReference>
<keyword evidence="6" id="KW-0472">Membrane</keyword>
<keyword evidence="4" id="KW-0812">Transmembrane</keyword>
<feature type="chain" id="PRO_5017228392" description="Transporter" evidence="8">
    <location>
        <begin position="22"/>
        <end position="355"/>
    </location>
</feature>
<feature type="signal peptide" evidence="8">
    <location>
        <begin position="1"/>
        <end position="21"/>
    </location>
</feature>
<name>A0A3A8AVU6_9RHOB</name>
<accession>A0A3A8AVU6</accession>
<keyword evidence="7" id="KW-0998">Cell outer membrane</keyword>
<evidence type="ECO:0000256" key="1">
    <source>
        <dbReference type="ARBA" id="ARBA00004571"/>
    </source>
</evidence>
<evidence type="ECO:0000256" key="3">
    <source>
        <dbReference type="ARBA" id="ARBA00022452"/>
    </source>
</evidence>
<evidence type="ECO:0000313" key="9">
    <source>
        <dbReference type="EMBL" id="RKF15278.1"/>
    </source>
</evidence>
<keyword evidence="5 8" id="KW-0732">Signal</keyword>
<protein>
    <recommendedName>
        <fullName evidence="11">Transporter</fullName>
    </recommendedName>
</protein>
<dbReference type="EMBL" id="RAPE01000002">
    <property type="protein sequence ID" value="RKF15278.1"/>
    <property type="molecule type" value="Genomic_DNA"/>
</dbReference>
<dbReference type="SUPFAM" id="SSF56935">
    <property type="entry name" value="Porins"/>
    <property type="match status" value="1"/>
</dbReference>
<evidence type="ECO:0000256" key="7">
    <source>
        <dbReference type="ARBA" id="ARBA00023237"/>
    </source>
</evidence>
<organism evidence="9 10">
    <name type="scientific">Roseovarius spongiae</name>
    <dbReference type="NCBI Taxonomy" id="2320272"/>
    <lineage>
        <taxon>Bacteria</taxon>
        <taxon>Pseudomonadati</taxon>
        <taxon>Pseudomonadota</taxon>
        <taxon>Alphaproteobacteria</taxon>
        <taxon>Rhodobacterales</taxon>
        <taxon>Roseobacteraceae</taxon>
        <taxon>Roseovarius</taxon>
    </lineage>
</organism>
<evidence type="ECO:0000256" key="6">
    <source>
        <dbReference type="ARBA" id="ARBA00023136"/>
    </source>
</evidence>
<evidence type="ECO:0000313" key="10">
    <source>
        <dbReference type="Proteomes" id="UP000281128"/>
    </source>
</evidence>
<keyword evidence="3" id="KW-1134">Transmembrane beta strand</keyword>
<evidence type="ECO:0000256" key="4">
    <source>
        <dbReference type="ARBA" id="ARBA00022692"/>
    </source>
</evidence>
<dbReference type="OrthoDB" id="6679728at2"/>
<dbReference type="AlphaFoldDB" id="A0A3A8AVU6"/>
<comment type="caution">
    <text evidence="9">The sequence shown here is derived from an EMBL/GenBank/DDBJ whole genome shotgun (WGS) entry which is preliminary data.</text>
</comment>
<sequence>MKSSVLYCTTALTLIAGSVSAGGIQRDIDRSQILFEKGKNYVEFNAATVSPNVSGSVGGAVGSGNIQSTYQNFSLGWKHQYNEKLSFALYAQEPVGANVSYAPGTGYPFAGTNAEVNSLAVTGLAKYNFTDRISAYGGLRVQSLSGNVAIRTAGLPLPPAYNLTVDKDYQVGYVLGAAYQIPDIALKVALTYESKIEHDFRDNAGTEFKVEIPQAVTLHAQTGVAQNTIVFGSARWQEWSKFEIRPMDFAGGVVALASEPSDIWTYEVGVGHRFTENWSGAFTVGYEEDRGDTVGNLSGRDGFISYGLAAKYSTEHWDVTTGIKYIDVGSANTTIGANFSGNDAVAAGVKVGLRF</sequence>
<gene>
    <name evidence="9" type="ORF">D6850_10635</name>
</gene>